<protein>
    <submittedName>
        <fullName evidence="2">Uncharacterized protein</fullName>
    </submittedName>
</protein>
<feature type="transmembrane region" description="Helical" evidence="1">
    <location>
        <begin position="26"/>
        <end position="44"/>
    </location>
</feature>
<dbReference type="KEGG" id="ash:AL1_06370"/>
<keyword evidence="1" id="KW-1133">Transmembrane helix</keyword>
<keyword evidence="1" id="KW-0472">Membrane</keyword>
<dbReference type="EMBL" id="FP929032">
    <property type="protein sequence ID" value="CBK63246.1"/>
    <property type="molecule type" value="Genomic_DNA"/>
</dbReference>
<sequence>MLLLDLMLCGFVKKCLIQKNEEMNEIMLFLLLCALGALCYGFYFKCVDWFEKI</sequence>
<dbReference type="HOGENOM" id="CLU_3057809_0_0_10"/>
<keyword evidence="3" id="KW-1185">Reference proteome</keyword>
<reference evidence="2 3" key="1">
    <citation type="submission" date="2010-03" db="EMBL/GenBank/DDBJ databases">
        <title>The genome sequence of Alistipes shahii WAL 8301.</title>
        <authorList>
            <consortium name="metaHIT consortium -- http://www.metahit.eu/"/>
            <person name="Pajon A."/>
            <person name="Turner K."/>
            <person name="Parkhill J."/>
        </authorList>
    </citation>
    <scope>NUCLEOTIDE SEQUENCE [LARGE SCALE GENOMIC DNA]</scope>
    <source>
        <strain evidence="2 3">WAL 8301</strain>
    </source>
</reference>
<evidence type="ECO:0000313" key="3">
    <source>
        <dbReference type="Proteomes" id="UP000008794"/>
    </source>
</evidence>
<organism evidence="2 3">
    <name type="scientific">Alistipes shahii WAL 8301</name>
    <dbReference type="NCBI Taxonomy" id="717959"/>
    <lineage>
        <taxon>Bacteria</taxon>
        <taxon>Pseudomonadati</taxon>
        <taxon>Bacteroidota</taxon>
        <taxon>Bacteroidia</taxon>
        <taxon>Bacteroidales</taxon>
        <taxon>Rikenellaceae</taxon>
        <taxon>Alistipes</taxon>
    </lineage>
</organism>
<name>D4IJY4_9BACT</name>
<dbReference type="AlphaFoldDB" id="D4IJY4"/>
<proteinExistence type="predicted"/>
<evidence type="ECO:0000256" key="1">
    <source>
        <dbReference type="SAM" id="Phobius"/>
    </source>
</evidence>
<reference evidence="2 3" key="2">
    <citation type="submission" date="2010-03" db="EMBL/GenBank/DDBJ databases">
        <authorList>
            <person name="Pajon A."/>
        </authorList>
    </citation>
    <scope>NUCLEOTIDE SEQUENCE [LARGE SCALE GENOMIC DNA]</scope>
    <source>
        <strain evidence="2 3">WAL 8301</strain>
    </source>
</reference>
<keyword evidence="1" id="KW-0812">Transmembrane</keyword>
<dbReference type="STRING" id="717959.AL1_06370"/>
<accession>D4IJY4</accession>
<gene>
    <name evidence="2" type="ORF">AL1_06370</name>
</gene>
<evidence type="ECO:0000313" key="2">
    <source>
        <dbReference type="EMBL" id="CBK63246.1"/>
    </source>
</evidence>
<dbReference type="PATRIC" id="fig|717959.3.peg.2212"/>
<dbReference type="Proteomes" id="UP000008794">
    <property type="component" value="Chromosome"/>
</dbReference>